<feature type="binding site" evidence="6">
    <location>
        <position position="149"/>
    </location>
    <ligand>
        <name>S-adenosyl-L-methionine</name>
        <dbReference type="ChEBI" id="CHEBI:59789"/>
    </ligand>
</feature>
<dbReference type="EMBL" id="LRBS01000049">
    <property type="protein sequence ID" value="OII76829.1"/>
    <property type="molecule type" value="Genomic_DNA"/>
</dbReference>
<dbReference type="HAMAP" id="MF_00607">
    <property type="entry name" value="16SrRNA_methyltr_A"/>
    <property type="match status" value="1"/>
</dbReference>
<feature type="binding site" evidence="6">
    <location>
        <position position="86"/>
    </location>
    <ligand>
        <name>S-adenosyl-L-methionine</name>
        <dbReference type="ChEBI" id="CHEBI:59789"/>
    </ligand>
</feature>
<dbReference type="RefSeq" id="XP_067068675.1">
    <property type="nucleotide sequence ID" value="XM_067212634.1"/>
</dbReference>
<organism evidence="9 10">
    <name type="scientific">Cryptosporidium andersoni</name>
    <dbReference type="NCBI Taxonomy" id="117008"/>
    <lineage>
        <taxon>Eukaryota</taxon>
        <taxon>Sar</taxon>
        <taxon>Alveolata</taxon>
        <taxon>Apicomplexa</taxon>
        <taxon>Conoidasida</taxon>
        <taxon>Coccidia</taxon>
        <taxon>Eucoccidiorida</taxon>
        <taxon>Eimeriorina</taxon>
        <taxon>Cryptosporidiidae</taxon>
        <taxon>Cryptosporidium</taxon>
    </lineage>
</organism>
<accession>A0A1J4MVB7</accession>
<feature type="binding site" evidence="6">
    <location>
        <position position="134"/>
    </location>
    <ligand>
        <name>S-adenosyl-L-methionine</name>
        <dbReference type="ChEBI" id="CHEBI:59789"/>
    </ligand>
</feature>
<evidence type="ECO:0000313" key="9">
    <source>
        <dbReference type="EMBL" id="OII76829.1"/>
    </source>
</evidence>
<dbReference type="GeneID" id="92366588"/>
<gene>
    <name evidence="9" type="ORF">cand_024040</name>
</gene>
<dbReference type="InterPro" id="IPR011530">
    <property type="entry name" value="rRNA_adenine_dimethylase"/>
</dbReference>
<dbReference type="InterPro" id="IPR020598">
    <property type="entry name" value="rRNA_Ade_methylase_Trfase_N"/>
</dbReference>
<evidence type="ECO:0000256" key="5">
    <source>
        <dbReference type="ARBA" id="ARBA00022884"/>
    </source>
</evidence>
<dbReference type="NCBIfam" id="TIGR00755">
    <property type="entry name" value="ksgA"/>
    <property type="match status" value="1"/>
</dbReference>
<dbReference type="InterPro" id="IPR001737">
    <property type="entry name" value="KsgA/Erm"/>
</dbReference>
<keyword evidence="10" id="KW-1185">Reference proteome</keyword>
<dbReference type="VEuPathDB" id="CryptoDB:cand_024040"/>
<feature type="domain" description="Ribosomal RNA adenine methylase transferase N-terminal" evidence="8">
    <location>
        <begin position="66"/>
        <end position="234"/>
    </location>
</feature>
<evidence type="ECO:0000256" key="4">
    <source>
        <dbReference type="ARBA" id="ARBA00022691"/>
    </source>
</evidence>
<keyword evidence="5 6" id="KW-0694">RNA-binding</keyword>
<feature type="binding site" evidence="6">
    <location>
        <position position="107"/>
    </location>
    <ligand>
        <name>S-adenosyl-L-methionine</name>
        <dbReference type="ChEBI" id="CHEBI:59789"/>
    </ligand>
</feature>
<keyword evidence="3 6" id="KW-0808">Transferase</keyword>
<dbReference type="GO" id="GO:0003723">
    <property type="term" value="F:RNA binding"/>
    <property type="evidence" value="ECO:0007669"/>
    <property type="project" value="UniProtKB-UniRule"/>
</dbReference>
<comment type="similarity">
    <text evidence="6 7">Belongs to the class I-like SAM-binding methyltransferase superfamily. rRNA adenine N(6)-methyltransferase family.</text>
</comment>
<dbReference type="Gene3D" id="1.10.8.480">
    <property type="match status" value="1"/>
</dbReference>
<dbReference type="FunFam" id="3.40.50.150:FF:000081">
    <property type="entry name" value="rRNA adenine N(6)-methyltransferase"/>
    <property type="match status" value="1"/>
</dbReference>
<dbReference type="PANTHER" id="PTHR11727">
    <property type="entry name" value="DIMETHYLADENOSINE TRANSFERASE"/>
    <property type="match status" value="1"/>
</dbReference>
<dbReference type="Gene3D" id="3.40.50.150">
    <property type="entry name" value="Vaccinia Virus protein VP39"/>
    <property type="match status" value="1"/>
</dbReference>
<evidence type="ECO:0000256" key="6">
    <source>
        <dbReference type="PROSITE-ProRule" id="PRU01026"/>
    </source>
</evidence>
<keyword evidence="2 6" id="KW-0489">Methyltransferase</keyword>
<dbReference type="GO" id="GO:0000179">
    <property type="term" value="F:rRNA (adenine-N6,N6-)-dimethyltransferase activity"/>
    <property type="evidence" value="ECO:0007669"/>
    <property type="project" value="UniProtKB-UniRule"/>
</dbReference>
<comment type="caution">
    <text evidence="9">The sequence shown here is derived from an EMBL/GenBank/DDBJ whole genome shotgun (WGS) entry which is preliminary data.</text>
</comment>
<sequence>MPVIRREYLVKNRPCPIGIVNKRLNMDYTKSITNNGKKSINYPHSSIMNVILDKKKGQHLLKNPGILDKIVEASDIKSTDIVLEIGPGTGNLTMRLLPLARKVIAFDIDPRMVAEVKKRSMNAGYNNLEVKEGDALRSDLGKFDICTANLPYQISSPFVFRILSHKPTFRCAVLMFQEEFALRLLAEPGDKHYCRLTLNTKLLCKVTRVCKVLPGSFNPPPKVNSMVVKFIPKTCPIPVNFREWDGLMRICFLRKKKTIRANFKGSSTLTMLENNYKTWCSLNNQTPQNNVPFKEFVFKILENTGLESKRAFNISIDEYFKLLLEFNKNGIHFINVAYKLDSSSISEQMFIEDDMSENSE</sequence>
<dbReference type="OrthoDB" id="74991at2759"/>
<dbReference type="SUPFAM" id="SSF53335">
    <property type="entry name" value="S-adenosyl-L-methionine-dependent methyltransferases"/>
    <property type="match status" value="1"/>
</dbReference>
<feature type="binding site" evidence="6">
    <location>
        <position position="61"/>
    </location>
    <ligand>
        <name>S-adenosyl-L-methionine</name>
        <dbReference type="ChEBI" id="CHEBI:59789"/>
    </ligand>
</feature>
<dbReference type="EC" id="2.1.1.-" evidence="7"/>
<evidence type="ECO:0000259" key="8">
    <source>
        <dbReference type="SMART" id="SM00650"/>
    </source>
</evidence>
<evidence type="ECO:0000256" key="7">
    <source>
        <dbReference type="RuleBase" id="RU362106"/>
    </source>
</evidence>
<name>A0A1J4MVB7_9CRYT</name>
<keyword evidence="1 7" id="KW-0698">rRNA processing</keyword>
<dbReference type="PANTHER" id="PTHR11727:SF7">
    <property type="entry name" value="DIMETHYLADENOSINE TRANSFERASE-RELATED"/>
    <property type="match status" value="1"/>
</dbReference>
<keyword evidence="4 6" id="KW-0949">S-adenosyl-L-methionine</keyword>
<dbReference type="CDD" id="cd02440">
    <property type="entry name" value="AdoMet_MTases"/>
    <property type="match status" value="1"/>
</dbReference>
<feature type="binding site" evidence="6">
    <location>
        <position position="59"/>
    </location>
    <ligand>
        <name>S-adenosyl-L-methionine</name>
        <dbReference type="ChEBI" id="CHEBI:59789"/>
    </ligand>
</feature>
<protein>
    <recommendedName>
        <fullName evidence="7">rRNA adenine N(6)-methyltransferase</fullName>
        <ecNumber evidence="7">2.1.1.-</ecNumber>
    </recommendedName>
</protein>
<evidence type="ECO:0000256" key="3">
    <source>
        <dbReference type="ARBA" id="ARBA00022679"/>
    </source>
</evidence>
<evidence type="ECO:0000313" key="10">
    <source>
        <dbReference type="Proteomes" id="UP000186804"/>
    </source>
</evidence>
<evidence type="ECO:0000256" key="1">
    <source>
        <dbReference type="ARBA" id="ARBA00022552"/>
    </source>
</evidence>
<dbReference type="InterPro" id="IPR029063">
    <property type="entry name" value="SAM-dependent_MTases_sf"/>
</dbReference>
<dbReference type="PROSITE" id="PS51689">
    <property type="entry name" value="SAM_RNA_A_N6_MT"/>
    <property type="match status" value="1"/>
</dbReference>
<proteinExistence type="inferred from homology"/>
<reference evidence="9 10" key="1">
    <citation type="submission" date="2016-10" db="EMBL/GenBank/DDBJ databases">
        <title>Reductive evolution of mitochondrial metabolism and differential evolution of invasion-related proteins in Cryptosporidium.</title>
        <authorList>
            <person name="Liu S."/>
            <person name="Roellig D.M."/>
            <person name="Guo Y."/>
            <person name="Li N."/>
            <person name="Frace M.A."/>
            <person name="Tang K."/>
            <person name="Zhang L."/>
            <person name="Feng Y."/>
            <person name="Xiao L."/>
        </authorList>
    </citation>
    <scope>NUCLEOTIDE SEQUENCE [LARGE SCALE GENOMIC DNA]</scope>
    <source>
        <strain evidence="9">30847</strain>
    </source>
</reference>
<dbReference type="AlphaFoldDB" id="A0A1J4MVB7"/>
<dbReference type="Pfam" id="PF00398">
    <property type="entry name" value="RrnaAD"/>
    <property type="match status" value="1"/>
</dbReference>
<evidence type="ECO:0000256" key="2">
    <source>
        <dbReference type="ARBA" id="ARBA00022603"/>
    </source>
</evidence>
<dbReference type="SMART" id="SM00650">
    <property type="entry name" value="rADc"/>
    <property type="match status" value="1"/>
</dbReference>
<dbReference type="Proteomes" id="UP000186804">
    <property type="component" value="Unassembled WGS sequence"/>
</dbReference>